<dbReference type="Pfam" id="PF00534">
    <property type="entry name" value="Glycos_transf_1"/>
    <property type="match status" value="1"/>
</dbReference>
<dbReference type="InterPro" id="IPR001296">
    <property type="entry name" value="Glyco_trans_1"/>
</dbReference>
<gene>
    <name evidence="4" type="ORF">RM538_11535</name>
</gene>
<proteinExistence type="predicted"/>
<evidence type="ECO:0000256" key="1">
    <source>
        <dbReference type="ARBA" id="ARBA00022676"/>
    </source>
</evidence>
<organism evidence="4 5">
    <name type="scientific">Patiriisocius hiemis</name>
    <dbReference type="NCBI Taxonomy" id="3075604"/>
    <lineage>
        <taxon>Bacteria</taxon>
        <taxon>Pseudomonadati</taxon>
        <taxon>Bacteroidota</taxon>
        <taxon>Flavobacteriia</taxon>
        <taxon>Flavobacteriales</taxon>
        <taxon>Flavobacteriaceae</taxon>
        <taxon>Patiriisocius</taxon>
    </lineage>
</organism>
<evidence type="ECO:0000313" key="5">
    <source>
        <dbReference type="Proteomes" id="UP001254488"/>
    </source>
</evidence>
<dbReference type="Gene3D" id="3.40.50.2000">
    <property type="entry name" value="Glycogen Phosphorylase B"/>
    <property type="match status" value="2"/>
</dbReference>
<keyword evidence="2" id="KW-0808">Transferase</keyword>
<dbReference type="Proteomes" id="UP001254488">
    <property type="component" value="Unassembled WGS sequence"/>
</dbReference>
<dbReference type="EMBL" id="JAVRHZ010000007">
    <property type="protein sequence ID" value="MDT0556643.1"/>
    <property type="molecule type" value="Genomic_DNA"/>
</dbReference>
<dbReference type="RefSeq" id="WP_311333594.1">
    <property type="nucleotide sequence ID" value="NZ_JAVRHZ010000007.1"/>
</dbReference>
<feature type="domain" description="Glycosyl transferase family 1" evidence="3">
    <location>
        <begin position="216"/>
        <end position="356"/>
    </location>
</feature>
<evidence type="ECO:0000259" key="3">
    <source>
        <dbReference type="Pfam" id="PF00534"/>
    </source>
</evidence>
<evidence type="ECO:0000313" key="4">
    <source>
        <dbReference type="EMBL" id="MDT0556643.1"/>
    </source>
</evidence>
<keyword evidence="1" id="KW-0328">Glycosyltransferase</keyword>
<evidence type="ECO:0000256" key="2">
    <source>
        <dbReference type="ARBA" id="ARBA00022679"/>
    </source>
</evidence>
<dbReference type="CDD" id="cd03801">
    <property type="entry name" value="GT4_PimA-like"/>
    <property type="match status" value="1"/>
</dbReference>
<reference evidence="4 5" key="1">
    <citation type="submission" date="2023-09" db="EMBL/GenBank/DDBJ databases">
        <authorList>
            <person name="Rey-Velasco X."/>
        </authorList>
    </citation>
    <scope>NUCLEOTIDE SEQUENCE [LARGE SCALE GENOMIC DNA]</scope>
    <source>
        <strain evidence="4 5">W242</strain>
    </source>
</reference>
<dbReference type="PANTHER" id="PTHR12526">
    <property type="entry name" value="GLYCOSYLTRANSFERASE"/>
    <property type="match status" value="1"/>
</dbReference>
<accession>A0ABU2YEM7</accession>
<dbReference type="PANTHER" id="PTHR12526:SF629">
    <property type="entry name" value="TEICHURONIC ACID BIOSYNTHESIS GLYCOSYLTRANSFERASE TUAH-RELATED"/>
    <property type="match status" value="1"/>
</dbReference>
<dbReference type="SUPFAM" id="SSF53756">
    <property type="entry name" value="UDP-Glycosyltransferase/glycogen phosphorylase"/>
    <property type="match status" value="1"/>
</dbReference>
<keyword evidence="5" id="KW-1185">Reference proteome</keyword>
<protein>
    <submittedName>
        <fullName evidence="4">Glycosyltransferase family 4 protein</fullName>
    </submittedName>
</protein>
<name>A0ABU2YEM7_9FLAO</name>
<comment type="caution">
    <text evidence="4">The sequence shown here is derived from an EMBL/GenBank/DDBJ whole genome shotgun (WGS) entry which is preliminary data.</text>
</comment>
<sequence length="384" mass="43447">MKLLFVHDHPFYKDANNVYSGGGLPKITWDKYLTVFSSINVIGRKSVSKKDKKTLSSGNPNVTFNLLNEYSSVKALFLNYKTINNILKVEIENSDFIIVRLPSVLGVIAARKAKKLKRKIIVEQVGNGREAFNTYGKTLYKVIAPFFDYLNKKIVKYADYVVYVTPKKLQRDYPTQQPNIDISNVIIKSIKSQKEINFDKFSEDIFKIGLIGGFDAKYKGQDVLLNAISMLESQIVNSIEIHLVGKGNYDWILEIAKKLGINDNIKFIGPLKSGDEIFNFLETLQLYVQPSLTEGLPRAMIEAMSVGCPVLASKVGGMPDVIQDMFLHDAKNAKKLSTQINYLYNNREVLVEASKNNLTAAKPFLKTNLEKKFANFYTKIINEK</sequence>